<proteinExistence type="predicted"/>
<keyword evidence="2" id="KW-1133">Transmembrane helix</keyword>
<sequence length="111" mass="11559">MFDDNPYRPTADSRVADTPDDSIVIPPIPRQRSAWNGVLLGFAIGAAIPVGMGVYSIAQFSAYQATLPSGSATCGMPMLGAMMIIFFGGPFGGLIGALVGGAVSYFNPSRR</sequence>
<keyword evidence="4" id="KW-1185">Reference proteome</keyword>
<dbReference type="OrthoDB" id="9991188at2"/>
<evidence type="ECO:0000313" key="4">
    <source>
        <dbReference type="Proteomes" id="UP000317977"/>
    </source>
</evidence>
<feature type="transmembrane region" description="Helical" evidence="2">
    <location>
        <begin position="38"/>
        <end position="58"/>
    </location>
</feature>
<feature type="region of interest" description="Disordered" evidence="1">
    <location>
        <begin position="1"/>
        <end position="24"/>
    </location>
</feature>
<reference evidence="3 4" key="1">
    <citation type="submission" date="2019-02" db="EMBL/GenBank/DDBJ databases">
        <title>Deep-cultivation of Planctomycetes and their phenomic and genomic characterization uncovers novel biology.</title>
        <authorList>
            <person name="Wiegand S."/>
            <person name="Jogler M."/>
            <person name="Boedeker C."/>
            <person name="Pinto D."/>
            <person name="Vollmers J."/>
            <person name="Rivas-Marin E."/>
            <person name="Kohn T."/>
            <person name="Peeters S.H."/>
            <person name="Heuer A."/>
            <person name="Rast P."/>
            <person name="Oberbeckmann S."/>
            <person name="Bunk B."/>
            <person name="Jeske O."/>
            <person name="Meyerdierks A."/>
            <person name="Storesund J.E."/>
            <person name="Kallscheuer N."/>
            <person name="Luecker S."/>
            <person name="Lage O.M."/>
            <person name="Pohl T."/>
            <person name="Merkel B.J."/>
            <person name="Hornburger P."/>
            <person name="Mueller R.-W."/>
            <person name="Bruemmer F."/>
            <person name="Labrenz M."/>
            <person name="Spormann A.M."/>
            <person name="Op Den Camp H."/>
            <person name="Overmann J."/>
            <person name="Amann R."/>
            <person name="Jetten M.S.M."/>
            <person name="Mascher T."/>
            <person name="Medema M.H."/>
            <person name="Devos D.P."/>
            <person name="Kaster A.-K."/>
            <person name="Ovreas L."/>
            <person name="Rohde M."/>
            <person name="Galperin M.Y."/>
            <person name="Jogler C."/>
        </authorList>
    </citation>
    <scope>NUCLEOTIDE SEQUENCE [LARGE SCALE GENOMIC DNA]</scope>
    <source>
        <strain evidence="3 4">Poly59</strain>
    </source>
</reference>
<keyword evidence="2" id="KW-0812">Transmembrane</keyword>
<feature type="transmembrane region" description="Helical" evidence="2">
    <location>
        <begin position="78"/>
        <end position="106"/>
    </location>
</feature>
<protein>
    <submittedName>
        <fullName evidence="3">Uncharacterized protein</fullName>
    </submittedName>
</protein>
<accession>A0A5C6ELI1</accession>
<evidence type="ECO:0000256" key="2">
    <source>
        <dbReference type="SAM" id="Phobius"/>
    </source>
</evidence>
<keyword evidence="2" id="KW-0472">Membrane</keyword>
<evidence type="ECO:0000256" key="1">
    <source>
        <dbReference type="SAM" id="MobiDB-lite"/>
    </source>
</evidence>
<comment type="caution">
    <text evidence="3">The sequence shown here is derived from an EMBL/GenBank/DDBJ whole genome shotgun (WGS) entry which is preliminary data.</text>
</comment>
<name>A0A5C6ELI1_9BACT</name>
<dbReference type="AlphaFoldDB" id="A0A5C6ELI1"/>
<dbReference type="RefSeq" id="WP_146536835.1">
    <property type="nucleotide sequence ID" value="NZ_SJPX01000005.1"/>
</dbReference>
<gene>
    <name evidence="3" type="ORF">Poly59_53240</name>
</gene>
<organism evidence="3 4">
    <name type="scientific">Rubripirellula reticaptiva</name>
    <dbReference type="NCBI Taxonomy" id="2528013"/>
    <lineage>
        <taxon>Bacteria</taxon>
        <taxon>Pseudomonadati</taxon>
        <taxon>Planctomycetota</taxon>
        <taxon>Planctomycetia</taxon>
        <taxon>Pirellulales</taxon>
        <taxon>Pirellulaceae</taxon>
        <taxon>Rubripirellula</taxon>
    </lineage>
</organism>
<dbReference type="EMBL" id="SJPX01000005">
    <property type="protein sequence ID" value="TWU48476.1"/>
    <property type="molecule type" value="Genomic_DNA"/>
</dbReference>
<dbReference type="Proteomes" id="UP000317977">
    <property type="component" value="Unassembled WGS sequence"/>
</dbReference>
<evidence type="ECO:0000313" key="3">
    <source>
        <dbReference type="EMBL" id="TWU48476.1"/>
    </source>
</evidence>